<keyword evidence="11" id="KW-1185">Reference proteome</keyword>
<dbReference type="PANTHER" id="PTHR15975">
    <property type="entry name" value="CCR4-NOT TRANSCRIPTION COMPLEX SUBUNIT 11"/>
    <property type="match status" value="1"/>
</dbReference>
<keyword evidence="8" id="KW-0804">Transcription</keyword>
<keyword evidence="6" id="KW-0805">Transcription regulation</keyword>
<sequence>MSLTPKDLTSLLSVLSEDVTNHSTFETIGQTFQSLLSKCDVFSIGLSITTLLQHHDLIPEDTQKLSALFLLYELYRDEH</sequence>
<dbReference type="GO" id="GO:0005634">
    <property type="term" value="C:nucleus"/>
    <property type="evidence" value="ECO:0007669"/>
    <property type="project" value="UniProtKB-SubCell"/>
</dbReference>
<dbReference type="Proteomes" id="UP000728032">
    <property type="component" value="Unassembled WGS sequence"/>
</dbReference>
<evidence type="ECO:0000256" key="3">
    <source>
        <dbReference type="ARBA" id="ARBA00008030"/>
    </source>
</evidence>
<evidence type="ECO:0000313" key="11">
    <source>
        <dbReference type="Proteomes" id="UP000728032"/>
    </source>
</evidence>
<evidence type="ECO:0000256" key="4">
    <source>
        <dbReference type="ARBA" id="ARBA00014872"/>
    </source>
</evidence>
<dbReference type="EMBL" id="OC973315">
    <property type="protein sequence ID" value="CAD7668472.1"/>
    <property type="molecule type" value="Genomic_DNA"/>
</dbReference>
<reference evidence="10" key="1">
    <citation type="submission" date="2020-11" db="EMBL/GenBank/DDBJ databases">
        <authorList>
            <person name="Tran Van P."/>
        </authorList>
    </citation>
    <scope>NUCLEOTIDE SEQUENCE</scope>
</reference>
<dbReference type="GO" id="GO:0030014">
    <property type="term" value="C:CCR4-NOT complex"/>
    <property type="evidence" value="ECO:0007669"/>
    <property type="project" value="InterPro"/>
</dbReference>
<comment type="similarity">
    <text evidence="3">Belongs to the CNOT11 family.</text>
</comment>
<evidence type="ECO:0000256" key="2">
    <source>
        <dbReference type="ARBA" id="ARBA00004496"/>
    </source>
</evidence>
<protein>
    <recommendedName>
        <fullName evidence="4">CCR4-NOT transcription complex subunit 11</fullName>
    </recommendedName>
</protein>
<accession>A0A7R9MV31</accession>
<dbReference type="EMBL" id="CAJPVJ010058490">
    <property type="protein sequence ID" value="CAG2183921.1"/>
    <property type="molecule type" value="Genomic_DNA"/>
</dbReference>
<dbReference type="InterPro" id="IPR019312">
    <property type="entry name" value="CNOT11"/>
</dbReference>
<gene>
    <name evidence="10" type="ORF">ONB1V03_LOCUS23341</name>
</gene>
<keyword evidence="9" id="KW-0539">Nucleus</keyword>
<proteinExistence type="inferred from homology"/>
<evidence type="ECO:0000256" key="9">
    <source>
        <dbReference type="ARBA" id="ARBA00023242"/>
    </source>
</evidence>
<evidence type="ECO:0000256" key="7">
    <source>
        <dbReference type="ARBA" id="ARBA00023158"/>
    </source>
</evidence>
<dbReference type="PANTHER" id="PTHR15975:SF0">
    <property type="entry name" value="CCR4-NOT TRANSCRIPTION COMPLEX SUBUNIT 11"/>
    <property type="match status" value="1"/>
</dbReference>
<dbReference type="GO" id="GO:0005737">
    <property type="term" value="C:cytoplasm"/>
    <property type="evidence" value="ECO:0007669"/>
    <property type="project" value="UniProtKB-SubCell"/>
</dbReference>
<dbReference type="OrthoDB" id="10265389at2759"/>
<organism evidence="10">
    <name type="scientific">Oppiella nova</name>
    <dbReference type="NCBI Taxonomy" id="334625"/>
    <lineage>
        <taxon>Eukaryota</taxon>
        <taxon>Metazoa</taxon>
        <taxon>Ecdysozoa</taxon>
        <taxon>Arthropoda</taxon>
        <taxon>Chelicerata</taxon>
        <taxon>Arachnida</taxon>
        <taxon>Acari</taxon>
        <taxon>Acariformes</taxon>
        <taxon>Sarcoptiformes</taxon>
        <taxon>Oribatida</taxon>
        <taxon>Brachypylina</taxon>
        <taxon>Oppioidea</taxon>
        <taxon>Oppiidae</taxon>
        <taxon>Oppiella</taxon>
    </lineage>
</organism>
<evidence type="ECO:0000256" key="5">
    <source>
        <dbReference type="ARBA" id="ARBA00022490"/>
    </source>
</evidence>
<evidence type="ECO:0000256" key="8">
    <source>
        <dbReference type="ARBA" id="ARBA00023163"/>
    </source>
</evidence>
<feature type="non-terminal residue" evidence="10">
    <location>
        <position position="1"/>
    </location>
</feature>
<evidence type="ECO:0000256" key="6">
    <source>
        <dbReference type="ARBA" id="ARBA00023015"/>
    </source>
</evidence>
<keyword evidence="7" id="KW-0943">RNA-mediated gene silencing</keyword>
<keyword evidence="5" id="KW-0963">Cytoplasm</keyword>
<evidence type="ECO:0000313" key="10">
    <source>
        <dbReference type="EMBL" id="CAD7668472.1"/>
    </source>
</evidence>
<name>A0A7R9MV31_9ACAR</name>
<dbReference type="GO" id="GO:0031047">
    <property type="term" value="P:regulatory ncRNA-mediated gene silencing"/>
    <property type="evidence" value="ECO:0007669"/>
    <property type="project" value="UniProtKB-KW"/>
</dbReference>
<comment type="subcellular location">
    <subcellularLocation>
        <location evidence="2">Cytoplasm</location>
    </subcellularLocation>
    <subcellularLocation>
        <location evidence="1">Nucleus</location>
    </subcellularLocation>
</comment>
<dbReference type="AlphaFoldDB" id="A0A7R9MV31"/>
<evidence type="ECO:0000256" key="1">
    <source>
        <dbReference type="ARBA" id="ARBA00004123"/>
    </source>
</evidence>